<proteinExistence type="predicted"/>
<evidence type="ECO:0000259" key="2">
    <source>
        <dbReference type="PROSITE" id="PS50234"/>
    </source>
</evidence>
<protein>
    <submittedName>
        <fullName evidence="3">Mg-chelatase subunit ChlD</fullName>
    </submittedName>
</protein>
<dbReference type="Proteomes" id="UP000198765">
    <property type="component" value="Chromosome I"/>
</dbReference>
<sequence>MPDDPGRFGTGRRLAAFVFALLAVALVSGAELVKEQATNNWLVLIGAIVAFAVQLWFTDFRRFVYWLLEWIELLYGAVPRRVRRAVAGALAVLLLGAVTMVVVVWRSADGDCPHTTELRILTSPEGLQTTREVAQQYARSTARDNGGCPTVFPFVYAAGTASVSGALARGWVDSRTEHPLVDLGPRPDVWLPDSTLDVRQVRDILARTLPEDETAKGRLPPPLRRITSIASSPIVLAGSAASAARDDAATLSRLVSALLDSPGSSLSAADPESSTAGLLAAAAYLHDGRDRMVDPVVARRREQIVLNSTISGTDEVSLLCAHLRTGQLPVAVLTSLRTWRRLTAGRALGGAGCQAPIDPPAILGTVGPAVAEGPNLDHPFVQFAWTGARHSQAVDAFRDWLLDGRTRPYLSEVGLDPPIAGCASLDRNPCVPGDLAATLELYRQAKLSGRVLLAVDASGSMAESAGSGKVTRFTVAAQGVVEALGQLGPHDEFGLWSFPGANGRNSHELVGIAAGSPRHREVAAGALRGVRPAGATPLYTTILAGMRAVAAGGDDKRIRALVVLTDGEDTSSGRSLRQMAQQVRELAGASGVRLYVIATGDARCEDIKGREGTGLHLLTDVSHGECLPASPGRVPGTMAQLFATLWSGR</sequence>
<dbReference type="PROSITE" id="PS50234">
    <property type="entry name" value="VWFA"/>
    <property type="match status" value="1"/>
</dbReference>
<gene>
    <name evidence="3" type="ORF">GA0070621_2629</name>
</gene>
<keyword evidence="1" id="KW-1133">Transmembrane helix</keyword>
<accession>A0A1A8ZRN7</accession>
<dbReference type="PATRIC" id="fig|299146.4.peg.2724"/>
<reference evidence="3 4" key="1">
    <citation type="submission" date="2016-06" db="EMBL/GenBank/DDBJ databases">
        <authorList>
            <person name="Kjaerup R.B."/>
            <person name="Dalgaard T.S."/>
            <person name="Juul-Madsen H.R."/>
        </authorList>
    </citation>
    <scope>NUCLEOTIDE SEQUENCE [LARGE SCALE GENOMIC DNA]</scope>
    <source>
        <strain evidence="3 4">DSM 45248</strain>
    </source>
</reference>
<keyword evidence="4" id="KW-1185">Reference proteome</keyword>
<feature type="domain" description="VWFA" evidence="2">
    <location>
        <begin position="450"/>
        <end position="601"/>
    </location>
</feature>
<dbReference type="InterPro" id="IPR036465">
    <property type="entry name" value="vWFA_dom_sf"/>
</dbReference>
<keyword evidence="1" id="KW-0812">Transmembrane</keyword>
<keyword evidence="1" id="KW-0472">Membrane</keyword>
<dbReference type="SMART" id="SM00327">
    <property type="entry name" value="VWA"/>
    <property type="match status" value="1"/>
</dbReference>
<dbReference type="EMBL" id="LT594324">
    <property type="protein sequence ID" value="SBT46493.1"/>
    <property type="molecule type" value="Genomic_DNA"/>
</dbReference>
<dbReference type="AlphaFoldDB" id="A0A1A8ZRN7"/>
<evidence type="ECO:0000313" key="4">
    <source>
        <dbReference type="Proteomes" id="UP000198765"/>
    </source>
</evidence>
<feature type="transmembrane region" description="Helical" evidence="1">
    <location>
        <begin position="39"/>
        <end position="57"/>
    </location>
</feature>
<evidence type="ECO:0000313" key="3">
    <source>
        <dbReference type="EMBL" id="SBT46493.1"/>
    </source>
</evidence>
<evidence type="ECO:0000256" key="1">
    <source>
        <dbReference type="SAM" id="Phobius"/>
    </source>
</evidence>
<feature type="transmembrane region" description="Helical" evidence="1">
    <location>
        <begin position="85"/>
        <end position="105"/>
    </location>
</feature>
<dbReference type="Gene3D" id="3.40.50.410">
    <property type="entry name" value="von Willebrand factor, type A domain"/>
    <property type="match status" value="1"/>
</dbReference>
<dbReference type="SUPFAM" id="SSF53300">
    <property type="entry name" value="vWA-like"/>
    <property type="match status" value="1"/>
</dbReference>
<dbReference type="InterPro" id="IPR002035">
    <property type="entry name" value="VWF_A"/>
</dbReference>
<organism evidence="3 4">
    <name type="scientific">Micromonospora narathiwatensis</name>
    <dbReference type="NCBI Taxonomy" id="299146"/>
    <lineage>
        <taxon>Bacteria</taxon>
        <taxon>Bacillati</taxon>
        <taxon>Actinomycetota</taxon>
        <taxon>Actinomycetes</taxon>
        <taxon>Micromonosporales</taxon>
        <taxon>Micromonosporaceae</taxon>
        <taxon>Micromonospora</taxon>
    </lineage>
</organism>
<name>A0A1A8ZRN7_9ACTN</name>